<dbReference type="SUPFAM" id="SSF51161">
    <property type="entry name" value="Trimeric LpxA-like enzymes"/>
    <property type="match status" value="1"/>
</dbReference>
<name>A0A948RW42_UNCEI</name>
<dbReference type="GO" id="GO:0016746">
    <property type="term" value="F:acyltransferase activity"/>
    <property type="evidence" value="ECO:0007669"/>
    <property type="project" value="UniProtKB-KW"/>
</dbReference>
<evidence type="ECO:0000256" key="2">
    <source>
        <dbReference type="ARBA" id="ARBA00023315"/>
    </source>
</evidence>
<keyword evidence="1" id="KW-0808">Transferase</keyword>
<accession>A0A948RW42</accession>
<sequence length="418" mass="46459">MEYRLFEDAGWRRLQPFTWMRPVYELRVGAWTLRERWQRLLGRENLGFAARPDLHDLISERYGERAGEQRPEADLILINGCWLPEADAASLEKSFDLLKAGQGYIDDDRILAIRPAPPVSQKALGEMQAILCEGERPKGIDWLDFPKRQKCLGHLWELVGWTEELLESDLAKRLGTPYGEDVIVKGEIEEPDRVSLGAGVVVRRGALLDASEGPIVLEAGCRVAPMTWVKGPVWAGPGCLLLGERIGGGVVLGPECRVHGEIDSTVVLGYSNKAHEGFVGHSYLGEWVNLGALTTTSDLKNNYGDVRLMEEGRAVSSGRIKLGSFLGDHTKTAIGTLLTTGCVTGVASQLFGRPGLTPKWIPSFAWGTESGGKRFELERFLATAEIILSRRGQELRPILRQRLRYVYEETLRVERGSI</sequence>
<dbReference type="EMBL" id="JAHJDP010000032">
    <property type="protein sequence ID" value="MBU2690643.1"/>
    <property type="molecule type" value="Genomic_DNA"/>
</dbReference>
<dbReference type="InterPro" id="IPR050065">
    <property type="entry name" value="GlmU-like"/>
</dbReference>
<dbReference type="PANTHER" id="PTHR43584">
    <property type="entry name" value="NUCLEOTIDYL TRANSFERASE"/>
    <property type="match status" value="1"/>
</dbReference>
<dbReference type="Pfam" id="PF13562">
    <property type="entry name" value="NTP_transf_4"/>
    <property type="match status" value="1"/>
</dbReference>
<dbReference type="InterPro" id="IPR023917">
    <property type="entry name" value="Bifunctiontional_GlmU_bac-type"/>
</dbReference>
<evidence type="ECO:0000313" key="3">
    <source>
        <dbReference type="EMBL" id="MBU2690643.1"/>
    </source>
</evidence>
<dbReference type="Proteomes" id="UP000777784">
    <property type="component" value="Unassembled WGS sequence"/>
</dbReference>
<dbReference type="AlphaFoldDB" id="A0A948RW42"/>
<dbReference type="Gene3D" id="2.160.10.10">
    <property type="entry name" value="Hexapeptide repeat proteins"/>
    <property type="match status" value="1"/>
</dbReference>
<protein>
    <recommendedName>
        <fullName evidence="5">Glucose-1-phosphate thymidylyltransferase</fullName>
    </recommendedName>
</protein>
<gene>
    <name evidence="3" type="ORF">KJ970_06905</name>
</gene>
<dbReference type="InterPro" id="IPR011004">
    <property type="entry name" value="Trimer_LpxA-like_sf"/>
</dbReference>
<proteinExistence type="predicted"/>
<evidence type="ECO:0008006" key="5">
    <source>
        <dbReference type="Google" id="ProtNLM"/>
    </source>
</evidence>
<evidence type="ECO:0000256" key="1">
    <source>
        <dbReference type="ARBA" id="ARBA00022679"/>
    </source>
</evidence>
<organism evidence="3 4">
    <name type="scientific">Eiseniibacteriota bacterium</name>
    <dbReference type="NCBI Taxonomy" id="2212470"/>
    <lineage>
        <taxon>Bacteria</taxon>
        <taxon>Candidatus Eiseniibacteriota</taxon>
    </lineage>
</organism>
<comment type="caution">
    <text evidence="3">The sequence shown here is derived from an EMBL/GenBank/DDBJ whole genome shotgun (WGS) entry which is preliminary data.</text>
</comment>
<reference evidence="3" key="1">
    <citation type="submission" date="2021-05" db="EMBL/GenBank/DDBJ databases">
        <title>Energy efficiency and biological interactions define the core microbiome of deep oligotrophic groundwater.</title>
        <authorList>
            <person name="Mehrshad M."/>
            <person name="Lopez-Fernandez M."/>
            <person name="Bell E."/>
            <person name="Bernier-Latmani R."/>
            <person name="Bertilsson S."/>
            <person name="Dopson M."/>
        </authorList>
    </citation>
    <scope>NUCLEOTIDE SEQUENCE</scope>
    <source>
        <strain evidence="3">Modern_marine.mb.64</strain>
    </source>
</reference>
<evidence type="ECO:0000313" key="4">
    <source>
        <dbReference type="Proteomes" id="UP000777784"/>
    </source>
</evidence>
<dbReference type="GO" id="GO:0016779">
    <property type="term" value="F:nucleotidyltransferase activity"/>
    <property type="evidence" value="ECO:0007669"/>
    <property type="project" value="UniProtKB-ARBA"/>
</dbReference>
<dbReference type="NCBIfam" id="TIGR03991">
    <property type="entry name" value="alt_bact_glmU"/>
    <property type="match status" value="1"/>
</dbReference>
<keyword evidence="2" id="KW-0012">Acyltransferase</keyword>